<dbReference type="PANTHER" id="PTHR12015:SF108">
    <property type="entry name" value="C-C MOTIF CHEMOKINE 20"/>
    <property type="match status" value="1"/>
</dbReference>
<evidence type="ECO:0000256" key="1">
    <source>
        <dbReference type="ARBA" id="ARBA00010868"/>
    </source>
</evidence>
<dbReference type="PANTHER" id="PTHR12015">
    <property type="entry name" value="SMALL INDUCIBLE CYTOKINE A"/>
    <property type="match status" value="1"/>
</dbReference>
<dbReference type="Proteomes" id="UP000694580">
    <property type="component" value="Chromosome 11"/>
</dbReference>
<proteinExistence type="inferred from homology"/>
<comment type="similarity">
    <text evidence="1 4">Belongs to the intercrine beta (chemokine CC) family.</text>
</comment>
<dbReference type="InterPro" id="IPR036048">
    <property type="entry name" value="Interleukin_8-like_sf"/>
</dbReference>
<feature type="signal peptide" evidence="4">
    <location>
        <begin position="1"/>
        <end position="24"/>
    </location>
</feature>
<dbReference type="GO" id="GO:0005615">
    <property type="term" value="C:extracellular space"/>
    <property type="evidence" value="ECO:0007669"/>
    <property type="project" value="UniProtKB-KW"/>
</dbReference>
<dbReference type="Pfam" id="PF00048">
    <property type="entry name" value="IL8"/>
    <property type="match status" value="1"/>
</dbReference>
<feature type="chain" id="PRO_5044046183" description="C-C motif chemokine" evidence="4">
    <location>
        <begin position="25"/>
        <end position="106"/>
    </location>
</feature>
<evidence type="ECO:0000313" key="6">
    <source>
        <dbReference type="Ensembl" id="ENSDCDP00010019401.1"/>
    </source>
</evidence>
<name>A0AAY4BHC8_9TELE</name>
<evidence type="ECO:0000256" key="4">
    <source>
        <dbReference type="RuleBase" id="RU361150"/>
    </source>
</evidence>
<dbReference type="SMART" id="SM00199">
    <property type="entry name" value="SCY"/>
    <property type="match status" value="1"/>
</dbReference>
<dbReference type="AlphaFoldDB" id="A0AAY4BHC8"/>
<dbReference type="GO" id="GO:0008009">
    <property type="term" value="F:chemokine activity"/>
    <property type="evidence" value="ECO:0007669"/>
    <property type="project" value="InterPro"/>
</dbReference>
<gene>
    <name evidence="6" type="primary">LOC114799137</name>
</gene>
<sequence>MTASYISSLSALALVLLLCKLALDCCLRTRDTKIPHRLLAEYTMQYRSLGCNIDAVIFRTIKGRSLCAPTDSDAVKERIRYLDTLLKSQTTTNTTYTKNCEGCKKL</sequence>
<reference evidence="6 7" key="1">
    <citation type="submission" date="2020-06" db="EMBL/GenBank/DDBJ databases">
        <authorList>
            <consortium name="Wellcome Sanger Institute Data Sharing"/>
        </authorList>
    </citation>
    <scope>NUCLEOTIDE SEQUENCE [LARGE SCALE GENOMIC DNA]</scope>
</reference>
<evidence type="ECO:0000313" key="7">
    <source>
        <dbReference type="Proteomes" id="UP000694580"/>
    </source>
</evidence>
<dbReference type="SUPFAM" id="SSF54117">
    <property type="entry name" value="Interleukin 8-like chemokines"/>
    <property type="match status" value="1"/>
</dbReference>
<keyword evidence="2 4" id="KW-0202">Cytokine</keyword>
<dbReference type="GeneTree" id="ENSGT00990000205330"/>
<dbReference type="Gene3D" id="2.40.50.40">
    <property type="match status" value="1"/>
</dbReference>
<evidence type="ECO:0000256" key="2">
    <source>
        <dbReference type="ARBA" id="ARBA00022514"/>
    </source>
</evidence>
<dbReference type="InterPro" id="IPR000827">
    <property type="entry name" value="Chemokine_CC_CS"/>
</dbReference>
<reference evidence="6" key="3">
    <citation type="submission" date="2025-09" db="UniProtKB">
        <authorList>
            <consortium name="Ensembl"/>
        </authorList>
    </citation>
    <scope>IDENTIFICATION</scope>
</reference>
<accession>A0AAY4BHC8</accession>
<dbReference type="GO" id="GO:0006955">
    <property type="term" value="P:immune response"/>
    <property type="evidence" value="ECO:0007669"/>
    <property type="project" value="InterPro"/>
</dbReference>
<dbReference type="InterPro" id="IPR001811">
    <property type="entry name" value="Chemokine_IL8-like_dom"/>
</dbReference>
<feature type="domain" description="Chemokine interleukin-8-like" evidence="5">
    <location>
        <begin position="22"/>
        <end position="82"/>
    </location>
</feature>
<organism evidence="6 7">
    <name type="scientific">Denticeps clupeoides</name>
    <name type="common">denticle herring</name>
    <dbReference type="NCBI Taxonomy" id="299321"/>
    <lineage>
        <taxon>Eukaryota</taxon>
        <taxon>Metazoa</taxon>
        <taxon>Chordata</taxon>
        <taxon>Craniata</taxon>
        <taxon>Vertebrata</taxon>
        <taxon>Euteleostomi</taxon>
        <taxon>Actinopterygii</taxon>
        <taxon>Neopterygii</taxon>
        <taxon>Teleostei</taxon>
        <taxon>Clupei</taxon>
        <taxon>Clupeiformes</taxon>
        <taxon>Denticipitoidei</taxon>
        <taxon>Denticipitidae</taxon>
        <taxon>Denticeps</taxon>
    </lineage>
</organism>
<dbReference type="PROSITE" id="PS00472">
    <property type="entry name" value="SMALL_CYTOKINES_CC"/>
    <property type="match status" value="1"/>
</dbReference>
<reference evidence="6" key="2">
    <citation type="submission" date="2025-08" db="UniProtKB">
        <authorList>
            <consortium name="Ensembl"/>
        </authorList>
    </citation>
    <scope>IDENTIFICATION</scope>
</reference>
<keyword evidence="7" id="KW-1185">Reference proteome</keyword>
<keyword evidence="4" id="KW-0732">Signal</keyword>
<keyword evidence="4" id="KW-0964">Secreted</keyword>
<evidence type="ECO:0000256" key="3">
    <source>
        <dbReference type="ARBA" id="ARBA00023157"/>
    </source>
</evidence>
<dbReference type="InterPro" id="IPR039809">
    <property type="entry name" value="Chemokine_b/g/d"/>
</dbReference>
<keyword evidence="3" id="KW-1015">Disulfide bond</keyword>
<evidence type="ECO:0000259" key="5">
    <source>
        <dbReference type="SMART" id="SM00199"/>
    </source>
</evidence>
<dbReference type="Ensembl" id="ENSDCDT00010020513.1">
    <property type="protein sequence ID" value="ENSDCDP00010019401.1"/>
    <property type="gene ID" value="ENSDCDG00010008771.1"/>
</dbReference>
<keyword evidence="4" id="KW-0145">Chemotaxis</keyword>
<comment type="subcellular location">
    <subcellularLocation>
        <location evidence="4">Secreted</location>
    </subcellularLocation>
</comment>
<protein>
    <recommendedName>
        <fullName evidence="4">C-C motif chemokine</fullName>
    </recommendedName>
</protein>